<evidence type="ECO:0000256" key="10">
    <source>
        <dbReference type="ARBA" id="ARBA00049729"/>
    </source>
</evidence>
<feature type="transmembrane region" description="Helical" evidence="11">
    <location>
        <begin position="168"/>
        <end position="186"/>
    </location>
</feature>
<dbReference type="PANTHER" id="PTHR13046:SF0">
    <property type="entry name" value="CAAX PRENYL PROTEASE 2"/>
    <property type="match status" value="1"/>
</dbReference>
<reference evidence="13 14" key="1">
    <citation type="submission" date="2023-09" db="EMBL/GenBank/DDBJ databases">
        <title>Pangenome analysis of Batrachochytrium dendrobatidis and related Chytrids.</title>
        <authorList>
            <person name="Yacoub M.N."/>
            <person name="Stajich J.E."/>
            <person name="James T.Y."/>
        </authorList>
    </citation>
    <scope>NUCLEOTIDE SEQUENCE [LARGE SCALE GENOMIC DNA]</scope>
    <source>
        <strain evidence="13 14">JEL0888</strain>
    </source>
</reference>
<dbReference type="InterPro" id="IPR003675">
    <property type="entry name" value="Rce1/LyrA-like_dom"/>
</dbReference>
<evidence type="ECO:0000256" key="8">
    <source>
        <dbReference type="ARBA" id="ARBA00023136"/>
    </source>
</evidence>
<dbReference type="Proteomes" id="UP001527925">
    <property type="component" value="Unassembled WGS sequence"/>
</dbReference>
<comment type="catalytic activity">
    <reaction evidence="9">
        <text>Hydrolyzes the peptide bond -P2-(S-farnesyl or geranylgeranyl)C-P1'-P2'-P3'-COOH where P1' and P2' are amino acids with aliphatic sidechains and P3' is any C-terminal residue.</text>
        <dbReference type="EC" id="3.4.26.1"/>
    </reaction>
</comment>
<dbReference type="Pfam" id="PF02517">
    <property type="entry name" value="Rce1-like"/>
    <property type="match status" value="1"/>
</dbReference>
<keyword evidence="4 11" id="KW-0812">Transmembrane</keyword>
<evidence type="ECO:0000256" key="7">
    <source>
        <dbReference type="ARBA" id="ARBA00022989"/>
    </source>
</evidence>
<protein>
    <recommendedName>
        <fullName evidence="10">intramembrane prenyl-peptidase Rce1</fullName>
        <ecNumber evidence="10">3.4.26.1</ecNumber>
    </recommendedName>
</protein>
<keyword evidence="7 11" id="KW-1133">Transmembrane helix</keyword>
<evidence type="ECO:0000256" key="4">
    <source>
        <dbReference type="ARBA" id="ARBA00022692"/>
    </source>
</evidence>
<evidence type="ECO:0000256" key="5">
    <source>
        <dbReference type="ARBA" id="ARBA00022801"/>
    </source>
</evidence>
<evidence type="ECO:0000256" key="3">
    <source>
        <dbReference type="ARBA" id="ARBA00022670"/>
    </source>
</evidence>
<dbReference type="EMBL" id="JADGIZ020000026">
    <property type="protein sequence ID" value="KAL2915205.1"/>
    <property type="molecule type" value="Genomic_DNA"/>
</dbReference>
<dbReference type="PANTHER" id="PTHR13046">
    <property type="entry name" value="PROTEASE U48 CAAX PRENYL PROTEASE RCE1"/>
    <property type="match status" value="1"/>
</dbReference>
<keyword evidence="6" id="KW-0256">Endoplasmic reticulum</keyword>
<dbReference type="GO" id="GO:0008233">
    <property type="term" value="F:peptidase activity"/>
    <property type="evidence" value="ECO:0007669"/>
    <property type="project" value="UniProtKB-KW"/>
</dbReference>
<accession>A0ABR4N6R4</accession>
<keyword evidence="3 13" id="KW-0645">Protease</keyword>
<sequence>MPIPLPPAALSPGAALAACSLLPTVFVGSFYLFPNATSRSRNEPAVIVQRFKAVGLTCLVGLGLVAALLGGSSSPLRSMQTALALTGIVSPAPLASVAVSLAACGLLFLGPLAVDVRTIVDDAWQFASHPQWRLQAVRNWIVGPVAEEIIFRGCLVPLALAGGLAPPLAVWLLPLLFGIAHLHHAWEMYRDGGATAGAAAKAAQVSAFQMCYTTVFGWIATYLFIHTGSIYGPIAAHMFCNIVGFPDLSALADDNPRRRVTARIAYPGGVALFLWLLGHMGVAAAQ</sequence>
<evidence type="ECO:0000259" key="12">
    <source>
        <dbReference type="Pfam" id="PF02517"/>
    </source>
</evidence>
<comment type="subcellular location">
    <subcellularLocation>
        <location evidence="1">Endoplasmic reticulum membrane</location>
        <topology evidence="1">Multi-pass membrane protein</topology>
    </subcellularLocation>
</comment>
<name>A0ABR4N6R4_9FUNG</name>
<evidence type="ECO:0000313" key="14">
    <source>
        <dbReference type="Proteomes" id="UP001527925"/>
    </source>
</evidence>
<evidence type="ECO:0000256" key="2">
    <source>
        <dbReference type="ARBA" id="ARBA00006897"/>
    </source>
</evidence>
<keyword evidence="8 11" id="KW-0472">Membrane</keyword>
<evidence type="ECO:0000256" key="11">
    <source>
        <dbReference type="SAM" id="Phobius"/>
    </source>
</evidence>
<gene>
    <name evidence="13" type="primary">RCE1</name>
    <name evidence="13" type="ORF">HK105_205312</name>
</gene>
<feature type="transmembrane region" description="Helical" evidence="11">
    <location>
        <begin position="12"/>
        <end position="33"/>
    </location>
</feature>
<comment type="caution">
    <text evidence="13">The sequence shown here is derived from an EMBL/GenBank/DDBJ whole genome shotgun (WGS) entry which is preliminary data.</text>
</comment>
<evidence type="ECO:0000256" key="1">
    <source>
        <dbReference type="ARBA" id="ARBA00004477"/>
    </source>
</evidence>
<dbReference type="EC" id="3.4.26.1" evidence="10"/>
<feature type="transmembrane region" description="Helical" evidence="11">
    <location>
        <begin position="53"/>
        <end position="71"/>
    </location>
</feature>
<evidence type="ECO:0000256" key="6">
    <source>
        <dbReference type="ARBA" id="ARBA00022824"/>
    </source>
</evidence>
<proteinExistence type="inferred from homology"/>
<feature type="transmembrane region" description="Helical" evidence="11">
    <location>
        <begin position="264"/>
        <end position="285"/>
    </location>
</feature>
<comment type="similarity">
    <text evidence="2">Belongs to the peptidase U48 family.</text>
</comment>
<keyword evidence="14" id="KW-1185">Reference proteome</keyword>
<feature type="domain" description="CAAX prenyl protease 2/Lysostaphin resistance protein A-like" evidence="12">
    <location>
        <begin position="132"/>
        <end position="243"/>
    </location>
</feature>
<evidence type="ECO:0000256" key="9">
    <source>
        <dbReference type="ARBA" id="ARBA00047280"/>
    </source>
</evidence>
<feature type="transmembrane region" description="Helical" evidence="11">
    <location>
        <begin position="83"/>
        <end position="109"/>
    </location>
</feature>
<dbReference type="InterPro" id="IPR039731">
    <property type="entry name" value="Rce1"/>
</dbReference>
<dbReference type="GO" id="GO:0006508">
    <property type="term" value="P:proteolysis"/>
    <property type="evidence" value="ECO:0007669"/>
    <property type="project" value="UniProtKB-KW"/>
</dbReference>
<evidence type="ECO:0000313" key="13">
    <source>
        <dbReference type="EMBL" id="KAL2915205.1"/>
    </source>
</evidence>
<keyword evidence="5" id="KW-0378">Hydrolase</keyword>
<organism evidence="13 14">
    <name type="scientific">Polyrhizophydium stewartii</name>
    <dbReference type="NCBI Taxonomy" id="2732419"/>
    <lineage>
        <taxon>Eukaryota</taxon>
        <taxon>Fungi</taxon>
        <taxon>Fungi incertae sedis</taxon>
        <taxon>Chytridiomycota</taxon>
        <taxon>Chytridiomycota incertae sedis</taxon>
        <taxon>Chytridiomycetes</taxon>
        <taxon>Rhizophydiales</taxon>
        <taxon>Rhizophydiales incertae sedis</taxon>
        <taxon>Polyrhizophydium</taxon>
    </lineage>
</organism>